<dbReference type="Proteomes" id="UP000887013">
    <property type="component" value="Unassembled WGS sequence"/>
</dbReference>
<gene>
    <name evidence="1" type="ORF">NPIL_670361</name>
</gene>
<dbReference type="EMBL" id="BMAW01115499">
    <property type="protein sequence ID" value="GFT66327.1"/>
    <property type="molecule type" value="Genomic_DNA"/>
</dbReference>
<accession>A0A8X6U064</accession>
<reference evidence="1" key="1">
    <citation type="submission" date="2020-08" db="EMBL/GenBank/DDBJ databases">
        <title>Multicomponent nature underlies the extraordinary mechanical properties of spider dragline silk.</title>
        <authorList>
            <person name="Kono N."/>
            <person name="Nakamura H."/>
            <person name="Mori M."/>
            <person name="Yoshida Y."/>
            <person name="Ohtoshi R."/>
            <person name="Malay A.D."/>
            <person name="Moran D.A.P."/>
            <person name="Tomita M."/>
            <person name="Numata K."/>
            <person name="Arakawa K."/>
        </authorList>
    </citation>
    <scope>NUCLEOTIDE SEQUENCE</scope>
</reference>
<organism evidence="1 2">
    <name type="scientific">Nephila pilipes</name>
    <name type="common">Giant wood spider</name>
    <name type="synonym">Nephila maculata</name>
    <dbReference type="NCBI Taxonomy" id="299642"/>
    <lineage>
        <taxon>Eukaryota</taxon>
        <taxon>Metazoa</taxon>
        <taxon>Ecdysozoa</taxon>
        <taxon>Arthropoda</taxon>
        <taxon>Chelicerata</taxon>
        <taxon>Arachnida</taxon>
        <taxon>Araneae</taxon>
        <taxon>Araneomorphae</taxon>
        <taxon>Entelegynae</taxon>
        <taxon>Araneoidea</taxon>
        <taxon>Nephilidae</taxon>
        <taxon>Nephila</taxon>
    </lineage>
</organism>
<proteinExistence type="predicted"/>
<protein>
    <submittedName>
        <fullName evidence="1">Uncharacterized protein</fullName>
    </submittedName>
</protein>
<comment type="caution">
    <text evidence="1">The sequence shown here is derived from an EMBL/GenBank/DDBJ whole genome shotgun (WGS) entry which is preliminary data.</text>
</comment>
<sequence>MSDLSDVKSGMIIGARLAGASVSRTAYFVGISRTTVSRVVTVSTNLDNARDEYPPSKTRTHENYSAEVACCQYSWRSSYTKTITFGLEL</sequence>
<keyword evidence="2" id="KW-1185">Reference proteome</keyword>
<dbReference type="AlphaFoldDB" id="A0A8X6U064"/>
<evidence type="ECO:0000313" key="2">
    <source>
        <dbReference type="Proteomes" id="UP000887013"/>
    </source>
</evidence>
<name>A0A8X6U064_NEPPI</name>
<evidence type="ECO:0000313" key="1">
    <source>
        <dbReference type="EMBL" id="GFT66327.1"/>
    </source>
</evidence>